<evidence type="ECO:0000259" key="1">
    <source>
        <dbReference type="Pfam" id="PF08241"/>
    </source>
</evidence>
<proteinExistence type="predicted"/>
<gene>
    <name evidence="2" type="ORF">ROR02_31190</name>
</gene>
<dbReference type="OrthoDB" id="9808140at2"/>
<dbReference type="InterPro" id="IPR013216">
    <property type="entry name" value="Methyltransf_11"/>
</dbReference>
<evidence type="ECO:0000313" key="3">
    <source>
        <dbReference type="Proteomes" id="UP000321567"/>
    </source>
</evidence>
<dbReference type="RefSeq" id="WP_147165021.1">
    <property type="nucleotide sequence ID" value="NZ_BJZO01000140.1"/>
</dbReference>
<keyword evidence="3" id="KW-1185">Reference proteome</keyword>
<dbReference type="PANTHER" id="PTHR43591">
    <property type="entry name" value="METHYLTRANSFERASE"/>
    <property type="match status" value="1"/>
</dbReference>
<dbReference type="Proteomes" id="UP000321567">
    <property type="component" value="Unassembled WGS sequence"/>
</dbReference>
<dbReference type="Pfam" id="PF08241">
    <property type="entry name" value="Methyltransf_11"/>
    <property type="match status" value="1"/>
</dbReference>
<accession>A0A512HC10</accession>
<evidence type="ECO:0000313" key="2">
    <source>
        <dbReference type="EMBL" id="GEO82988.1"/>
    </source>
</evidence>
<dbReference type="GO" id="GO:0008757">
    <property type="term" value="F:S-adenosylmethionine-dependent methyltransferase activity"/>
    <property type="evidence" value="ECO:0007669"/>
    <property type="project" value="InterPro"/>
</dbReference>
<organism evidence="2 3">
    <name type="scientific">Pararhodospirillum oryzae</name>
    <dbReference type="NCBI Taxonomy" id="478448"/>
    <lineage>
        <taxon>Bacteria</taxon>
        <taxon>Pseudomonadati</taxon>
        <taxon>Pseudomonadota</taxon>
        <taxon>Alphaproteobacteria</taxon>
        <taxon>Rhodospirillales</taxon>
        <taxon>Rhodospirillaceae</taxon>
        <taxon>Pararhodospirillum</taxon>
    </lineage>
</organism>
<reference evidence="2 3" key="1">
    <citation type="submission" date="2019-07" db="EMBL/GenBank/DDBJ databases">
        <title>Whole genome shotgun sequence of Rhodospirillum oryzae NBRC 107573.</title>
        <authorList>
            <person name="Hosoyama A."/>
            <person name="Uohara A."/>
            <person name="Ohji S."/>
            <person name="Ichikawa N."/>
        </authorList>
    </citation>
    <scope>NUCLEOTIDE SEQUENCE [LARGE SCALE GENOMIC DNA]</scope>
    <source>
        <strain evidence="2 3">NBRC 107573</strain>
    </source>
</reference>
<sequence>MTPARKPVVERLVDTLARRPSGAVGKFLYAHPAGHQAGFRKALAASPLDPGARVLDVGCGGGVFLEQALASGCRAVGFDHSPDMIGETRRRNAAALDQGRLAVVEGDAAALPFPECSFTHVFCLHAFFFFPRPAEAIAEMARVLEPHGVLTLVTTHPSLSPWLRGVFAPMIQRMRLDTAETLSAWATNAGLRVEHSALGKDASVLFVARKPGPSS</sequence>
<dbReference type="Gene3D" id="3.40.50.150">
    <property type="entry name" value="Vaccinia Virus protein VP39"/>
    <property type="match status" value="1"/>
</dbReference>
<dbReference type="AlphaFoldDB" id="A0A512HC10"/>
<feature type="domain" description="Methyltransferase type 11" evidence="1">
    <location>
        <begin position="55"/>
        <end position="151"/>
    </location>
</feature>
<name>A0A512HC10_9PROT</name>
<protein>
    <recommendedName>
        <fullName evidence="1">Methyltransferase type 11 domain-containing protein</fullName>
    </recommendedName>
</protein>
<dbReference type="SUPFAM" id="SSF53335">
    <property type="entry name" value="S-adenosyl-L-methionine-dependent methyltransferases"/>
    <property type="match status" value="1"/>
</dbReference>
<dbReference type="InterPro" id="IPR029063">
    <property type="entry name" value="SAM-dependent_MTases_sf"/>
</dbReference>
<dbReference type="CDD" id="cd02440">
    <property type="entry name" value="AdoMet_MTases"/>
    <property type="match status" value="1"/>
</dbReference>
<comment type="caution">
    <text evidence="2">The sequence shown here is derived from an EMBL/GenBank/DDBJ whole genome shotgun (WGS) entry which is preliminary data.</text>
</comment>
<dbReference type="EMBL" id="BJZO01000140">
    <property type="protein sequence ID" value="GEO82988.1"/>
    <property type="molecule type" value="Genomic_DNA"/>
</dbReference>